<name>A0A438AGU6_9RHOB</name>
<proteinExistence type="predicted"/>
<feature type="compositionally biased region" description="Basic and acidic residues" evidence="1">
    <location>
        <begin position="564"/>
        <end position="580"/>
    </location>
</feature>
<dbReference type="RefSeq" id="WP_127906594.1">
    <property type="nucleotide sequence ID" value="NZ_RQXX01000003.1"/>
</dbReference>
<accession>A0A438AGU6</accession>
<dbReference type="InterPro" id="IPR015378">
    <property type="entry name" value="Transposase-like_Mu_C"/>
</dbReference>
<protein>
    <recommendedName>
        <fullName evidence="2">Integrase catalytic domain-containing protein</fullName>
    </recommendedName>
</protein>
<comment type="caution">
    <text evidence="3">The sequence shown here is derived from an EMBL/GenBank/DDBJ whole genome shotgun (WGS) entry which is preliminary data.</text>
</comment>
<gene>
    <name evidence="3" type="ORF">EKE94_10690</name>
</gene>
<dbReference type="InterPro" id="IPR012337">
    <property type="entry name" value="RNaseH-like_sf"/>
</dbReference>
<feature type="domain" description="Integrase catalytic" evidence="2">
    <location>
        <begin position="206"/>
        <end position="417"/>
    </location>
</feature>
<evidence type="ECO:0000256" key="1">
    <source>
        <dbReference type="SAM" id="MobiDB-lite"/>
    </source>
</evidence>
<keyword evidence="4" id="KW-1185">Reference proteome</keyword>
<dbReference type="Pfam" id="PF09299">
    <property type="entry name" value="Mu-transpos_C"/>
    <property type="match status" value="1"/>
</dbReference>
<dbReference type="Gene3D" id="3.30.420.10">
    <property type="entry name" value="Ribonuclease H-like superfamily/Ribonuclease H"/>
    <property type="match status" value="1"/>
</dbReference>
<dbReference type="Proteomes" id="UP000285908">
    <property type="component" value="Unassembled WGS sequence"/>
</dbReference>
<dbReference type="EMBL" id="RQXX01000003">
    <property type="protein sequence ID" value="RVV97929.1"/>
    <property type="molecule type" value="Genomic_DNA"/>
</dbReference>
<dbReference type="SUPFAM" id="SSF53098">
    <property type="entry name" value="Ribonuclease H-like"/>
    <property type="match status" value="1"/>
</dbReference>
<dbReference type="OrthoDB" id="9814072at2"/>
<evidence type="ECO:0000259" key="2">
    <source>
        <dbReference type="PROSITE" id="PS50994"/>
    </source>
</evidence>
<dbReference type="PROSITE" id="PS50994">
    <property type="entry name" value="INTEGRASE"/>
    <property type="match status" value="1"/>
</dbReference>
<reference evidence="3 4" key="1">
    <citation type="submission" date="2018-11" db="EMBL/GenBank/DDBJ databases">
        <title>Mesobaculum littorinae gen. nov., sp. nov., isolated from Littorina scabra that represents a novel genus of the order Rhodobacteraceae.</title>
        <authorList>
            <person name="Li F."/>
        </authorList>
    </citation>
    <scope>NUCLEOTIDE SEQUENCE [LARGE SCALE GENOMIC DNA]</scope>
    <source>
        <strain evidence="3 4">M0103</strain>
    </source>
</reference>
<evidence type="ECO:0000313" key="3">
    <source>
        <dbReference type="EMBL" id="RVV97929.1"/>
    </source>
</evidence>
<dbReference type="InterPro" id="IPR036397">
    <property type="entry name" value="RNaseH_sf"/>
</dbReference>
<dbReference type="InterPro" id="IPR001584">
    <property type="entry name" value="Integrase_cat-core"/>
</dbReference>
<sequence>MFETSIAVYRSLIAGGFATKPGNEQTLDFMPDEDALVRQRMALFVIKRETELRNSGLSAKLAAKTVKEELDSSEKYSRVAPKVLTPRTIQIWKKKKAQGGANALVPATQNSGNRGSRYDATYEKIAWDVLEELYLSNDRLSLGKLSANIEKKYRAKCAQEGIEPGDCGKRSLAAVLKALPADDVIKGRHDSATARKLRLQAQFYHKIEAPFDLIEIDSTTGDIMVVNEERVCIGRPTICLAVDAAMGFPVSIQLSLEAPKEALTIRALKDTMTERSDAFFEKFGIENRLRVSACALMVHSDQGPENSGPELSRIVEALGIEWAKNTPGCPDRKPFVERMMREVNEFLHTLPGATTSKDLPNRQRIDKAMLEATLTLDELEAALMKWAYDVYGKKLRRGIHSPLRHAESPTQCWERLECHVLNVKTPEEIRSVFCTRTVERTLQRYGIEVEGVQFNDKEGQLRRFISHVGVGAKLEVRYDPQDAREIAVVHKVEGFSNPLIVSAKMQGMPAISFAEARRLRQVNEEAKAEDLDARSTAIELALETQRKADSLGRGKLSNLKKAKAKEAERRKKVEAFEKSKVPPRSEISAVARANQPTPKLPITRRSNRPGMDLME</sequence>
<dbReference type="GO" id="GO:0015074">
    <property type="term" value="P:DNA integration"/>
    <property type="evidence" value="ECO:0007669"/>
    <property type="project" value="InterPro"/>
</dbReference>
<dbReference type="GO" id="GO:0003676">
    <property type="term" value="F:nucleic acid binding"/>
    <property type="evidence" value="ECO:0007669"/>
    <property type="project" value="InterPro"/>
</dbReference>
<organism evidence="3 4">
    <name type="scientific">Mesobaculum littorinae</name>
    <dbReference type="NCBI Taxonomy" id="2486419"/>
    <lineage>
        <taxon>Bacteria</taxon>
        <taxon>Pseudomonadati</taxon>
        <taxon>Pseudomonadota</taxon>
        <taxon>Alphaproteobacteria</taxon>
        <taxon>Rhodobacterales</taxon>
        <taxon>Roseobacteraceae</taxon>
        <taxon>Mesobaculum</taxon>
    </lineage>
</organism>
<evidence type="ECO:0000313" key="4">
    <source>
        <dbReference type="Proteomes" id="UP000285908"/>
    </source>
</evidence>
<feature type="region of interest" description="Disordered" evidence="1">
    <location>
        <begin position="559"/>
        <end position="615"/>
    </location>
</feature>
<dbReference type="AlphaFoldDB" id="A0A438AGU6"/>